<sequence>MVLNRLFGRSPGEAASAVSNALAPEPPDSPKELAAELFRVVRFVNASAGQLPPAAVVTARRITDTINQVLLTTRDRELDIHARVSLNGMLRDYLPTTLRTFLALDPAGRARPAPNGITPTIALTEQLDFLLGAALEALTAVRNDDANALLAQGSFLRTKFARSELDL</sequence>
<comment type="caution">
    <text evidence="1">The sequence shown here is derived from an EMBL/GenBank/DDBJ whole genome shotgun (WGS) entry which is preliminary data.</text>
</comment>
<accession>A0A4U6QCX4</accession>
<organism evidence="1 2">
    <name type="scientific">Nakamurella flava</name>
    <dbReference type="NCBI Taxonomy" id="2576308"/>
    <lineage>
        <taxon>Bacteria</taxon>
        <taxon>Bacillati</taxon>
        <taxon>Actinomycetota</taxon>
        <taxon>Actinomycetes</taxon>
        <taxon>Nakamurellales</taxon>
        <taxon>Nakamurellaceae</taxon>
        <taxon>Nakamurella</taxon>
    </lineage>
</organism>
<name>A0A4U6QCX4_9ACTN</name>
<proteinExistence type="predicted"/>
<protein>
    <submittedName>
        <fullName evidence="1">Uncharacterized protein</fullName>
    </submittedName>
</protein>
<dbReference type="RefSeq" id="WP_137450896.1">
    <property type="nucleotide sequence ID" value="NZ_SZZH01000004.1"/>
</dbReference>
<gene>
    <name evidence="1" type="ORF">FDO65_16905</name>
</gene>
<dbReference type="EMBL" id="SZZH01000004">
    <property type="protein sequence ID" value="TKV57812.1"/>
    <property type="molecule type" value="Genomic_DNA"/>
</dbReference>
<reference evidence="1 2" key="1">
    <citation type="submission" date="2019-05" db="EMBL/GenBank/DDBJ databases">
        <title>Nakamurella sp. N5BH11, whole genome shotgun sequence.</title>
        <authorList>
            <person name="Tuo L."/>
        </authorList>
    </citation>
    <scope>NUCLEOTIDE SEQUENCE [LARGE SCALE GENOMIC DNA]</scope>
    <source>
        <strain evidence="1 2">N5BH11</strain>
    </source>
</reference>
<keyword evidence="2" id="KW-1185">Reference proteome</keyword>
<dbReference type="AlphaFoldDB" id="A0A4U6QCX4"/>
<dbReference type="Proteomes" id="UP000306985">
    <property type="component" value="Unassembled WGS sequence"/>
</dbReference>
<evidence type="ECO:0000313" key="1">
    <source>
        <dbReference type="EMBL" id="TKV57812.1"/>
    </source>
</evidence>
<evidence type="ECO:0000313" key="2">
    <source>
        <dbReference type="Proteomes" id="UP000306985"/>
    </source>
</evidence>
<dbReference type="OrthoDB" id="67304at2"/>